<evidence type="ECO:0000313" key="2">
    <source>
        <dbReference type="EMBL" id="KAF5316881.1"/>
    </source>
</evidence>
<protein>
    <submittedName>
        <fullName evidence="2">Uncharacterized protein</fullName>
    </submittedName>
</protein>
<evidence type="ECO:0000313" key="3">
    <source>
        <dbReference type="Proteomes" id="UP000541558"/>
    </source>
</evidence>
<sequence length="113" mass="11913">MYSSSSLSSDLQRKATMPAHPGPAARARCAESNKDSVAKASGTTPLFFPPPHHHPLPFAFVVVLRAPSTVATAPFCRFRIKVVLTSCRLAGMPSISSSSWSEQGLAGVSARSS</sequence>
<name>A0A8H5B589_9AGAR</name>
<feature type="compositionally biased region" description="Basic and acidic residues" evidence="1">
    <location>
        <begin position="28"/>
        <end position="37"/>
    </location>
</feature>
<accession>A0A8H5B589</accession>
<gene>
    <name evidence="2" type="ORF">D9611_003695</name>
</gene>
<comment type="caution">
    <text evidence="2">The sequence shown here is derived from an EMBL/GenBank/DDBJ whole genome shotgun (WGS) entry which is preliminary data.</text>
</comment>
<feature type="region of interest" description="Disordered" evidence="1">
    <location>
        <begin position="92"/>
        <end position="113"/>
    </location>
</feature>
<reference evidence="2 3" key="1">
    <citation type="journal article" date="2020" name="ISME J.">
        <title>Uncovering the hidden diversity of litter-decomposition mechanisms in mushroom-forming fungi.</title>
        <authorList>
            <person name="Floudas D."/>
            <person name="Bentzer J."/>
            <person name="Ahren D."/>
            <person name="Johansson T."/>
            <person name="Persson P."/>
            <person name="Tunlid A."/>
        </authorList>
    </citation>
    <scope>NUCLEOTIDE SEQUENCE [LARGE SCALE GENOMIC DNA]</scope>
    <source>
        <strain evidence="2 3">CBS 175.51</strain>
    </source>
</reference>
<proteinExistence type="predicted"/>
<organism evidence="2 3">
    <name type="scientific">Ephemerocybe angulata</name>
    <dbReference type="NCBI Taxonomy" id="980116"/>
    <lineage>
        <taxon>Eukaryota</taxon>
        <taxon>Fungi</taxon>
        <taxon>Dikarya</taxon>
        <taxon>Basidiomycota</taxon>
        <taxon>Agaricomycotina</taxon>
        <taxon>Agaricomycetes</taxon>
        <taxon>Agaricomycetidae</taxon>
        <taxon>Agaricales</taxon>
        <taxon>Agaricineae</taxon>
        <taxon>Psathyrellaceae</taxon>
        <taxon>Ephemerocybe</taxon>
    </lineage>
</organism>
<feature type="region of interest" description="Disordered" evidence="1">
    <location>
        <begin position="1"/>
        <end position="50"/>
    </location>
</feature>
<dbReference type="AlphaFoldDB" id="A0A8H5B589"/>
<dbReference type="EMBL" id="JAACJK010000219">
    <property type="protein sequence ID" value="KAF5316881.1"/>
    <property type="molecule type" value="Genomic_DNA"/>
</dbReference>
<evidence type="ECO:0000256" key="1">
    <source>
        <dbReference type="SAM" id="MobiDB-lite"/>
    </source>
</evidence>
<keyword evidence="3" id="KW-1185">Reference proteome</keyword>
<dbReference type="Proteomes" id="UP000541558">
    <property type="component" value="Unassembled WGS sequence"/>
</dbReference>